<feature type="transmembrane region" description="Helical" evidence="2">
    <location>
        <begin position="33"/>
        <end position="51"/>
    </location>
</feature>
<dbReference type="EMBL" id="BONN01000011">
    <property type="protein sequence ID" value="GIG33962.1"/>
    <property type="molecule type" value="Genomic_DNA"/>
</dbReference>
<protein>
    <submittedName>
        <fullName evidence="4">Bacteriorhodopsin</fullName>
    </submittedName>
</protein>
<dbReference type="InterPro" id="IPR021682">
    <property type="entry name" value="DUF2933"/>
</dbReference>
<dbReference type="RefSeq" id="WP_140459631.1">
    <property type="nucleotide sequence ID" value="NZ_BAABFI010000009.1"/>
</dbReference>
<keyword evidence="2" id="KW-0472">Membrane</keyword>
<evidence type="ECO:0000313" key="4">
    <source>
        <dbReference type="EMBL" id="NYD87182.1"/>
    </source>
</evidence>
<name>A0A7Y9JYV3_9CELL</name>
<accession>A0A7Y9JYV3</accession>
<evidence type="ECO:0000256" key="2">
    <source>
        <dbReference type="SAM" id="Phobius"/>
    </source>
</evidence>
<keyword evidence="6" id="KW-1185">Reference proteome</keyword>
<feature type="region of interest" description="Disordered" evidence="1">
    <location>
        <begin position="56"/>
        <end position="82"/>
    </location>
</feature>
<keyword evidence="2" id="KW-0812">Transmembrane</keyword>
<dbReference type="Proteomes" id="UP000618382">
    <property type="component" value="Unassembled WGS sequence"/>
</dbReference>
<dbReference type="Pfam" id="PF11666">
    <property type="entry name" value="DUF2933"/>
    <property type="match status" value="1"/>
</dbReference>
<evidence type="ECO:0000256" key="1">
    <source>
        <dbReference type="SAM" id="MobiDB-lite"/>
    </source>
</evidence>
<dbReference type="EMBL" id="JACCBK010000001">
    <property type="protein sequence ID" value="NYD87182.1"/>
    <property type="molecule type" value="Genomic_DNA"/>
</dbReference>
<gene>
    <name evidence="4" type="ORF">BKA21_002731</name>
    <name evidence="3" type="ORF">Col01nite_31210</name>
</gene>
<evidence type="ECO:0000313" key="6">
    <source>
        <dbReference type="Proteomes" id="UP000618382"/>
    </source>
</evidence>
<evidence type="ECO:0000313" key="5">
    <source>
        <dbReference type="Proteomes" id="UP000577956"/>
    </source>
</evidence>
<feature type="transmembrane region" description="Helical" evidence="2">
    <location>
        <begin position="9"/>
        <end position="27"/>
    </location>
</feature>
<dbReference type="Proteomes" id="UP000577956">
    <property type="component" value="Unassembled WGS sequence"/>
</dbReference>
<evidence type="ECO:0000313" key="3">
    <source>
        <dbReference type="EMBL" id="GIG33962.1"/>
    </source>
</evidence>
<proteinExistence type="predicted"/>
<reference evidence="4 5" key="1">
    <citation type="submission" date="2020-07" db="EMBL/GenBank/DDBJ databases">
        <title>Sequencing the genomes of 1000 actinobacteria strains.</title>
        <authorList>
            <person name="Klenk H.-P."/>
        </authorList>
    </citation>
    <scope>NUCLEOTIDE SEQUENCE [LARGE SCALE GENOMIC DNA]</scope>
    <source>
        <strain evidence="4 5">DSM 24482</strain>
    </source>
</reference>
<comment type="caution">
    <text evidence="4">The sequence shown here is derived from an EMBL/GenBank/DDBJ whole genome shotgun (WGS) entry which is preliminary data.</text>
</comment>
<dbReference type="AlphaFoldDB" id="A0A7Y9JYV3"/>
<reference evidence="3 6" key="2">
    <citation type="submission" date="2021-01" db="EMBL/GenBank/DDBJ databases">
        <title>Whole genome shotgun sequence of Cellulomonas oligotrophica NBRC 109435.</title>
        <authorList>
            <person name="Komaki H."/>
            <person name="Tamura T."/>
        </authorList>
    </citation>
    <scope>NUCLEOTIDE SEQUENCE [LARGE SCALE GENOMIC DNA]</scope>
    <source>
        <strain evidence="3 6">NBRC 109435</strain>
    </source>
</reference>
<keyword evidence="2" id="KW-1133">Transmembrane helix</keyword>
<sequence>MNHSGFGHVKWMVLTAVVLFGVLLLMGRSAGDALSYAVLLACPLMMVAMMFGMRSGHGSQGADTGAPPRDGTNDRVGHHHGA</sequence>
<organism evidence="4 5">
    <name type="scientific">Cellulomonas oligotrophica</name>
    <dbReference type="NCBI Taxonomy" id="931536"/>
    <lineage>
        <taxon>Bacteria</taxon>
        <taxon>Bacillati</taxon>
        <taxon>Actinomycetota</taxon>
        <taxon>Actinomycetes</taxon>
        <taxon>Micrococcales</taxon>
        <taxon>Cellulomonadaceae</taxon>
        <taxon>Cellulomonas</taxon>
    </lineage>
</organism>